<keyword evidence="4" id="KW-1185">Reference proteome</keyword>
<feature type="compositionally biased region" description="Polar residues" evidence="1">
    <location>
        <begin position="1"/>
        <end position="12"/>
    </location>
</feature>
<reference evidence="3" key="2">
    <citation type="submission" date="2021-02" db="EMBL/GenBank/DDBJ databases">
        <authorList>
            <person name="Kimball J.A."/>
            <person name="Haas M.W."/>
            <person name="Macchietto M."/>
            <person name="Kono T."/>
            <person name="Duquette J."/>
            <person name="Shao M."/>
        </authorList>
    </citation>
    <scope>NUCLEOTIDE SEQUENCE</scope>
    <source>
        <tissue evidence="3">Fresh leaf tissue</tissue>
    </source>
</reference>
<evidence type="ECO:0000256" key="1">
    <source>
        <dbReference type="SAM" id="MobiDB-lite"/>
    </source>
</evidence>
<comment type="caution">
    <text evidence="3">The sequence shown here is derived from an EMBL/GenBank/DDBJ whole genome shotgun (WGS) entry which is preliminary data.</text>
</comment>
<feature type="region of interest" description="Disordered" evidence="1">
    <location>
        <begin position="1"/>
        <end position="38"/>
    </location>
</feature>
<proteinExistence type="predicted"/>
<organism evidence="3 4">
    <name type="scientific">Zizania palustris</name>
    <name type="common">Northern wild rice</name>
    <dbReference type="NCBI Taxonomy" id="103762"/>
    <lineage>
        <taxon>Eukaryota</taxon>
        <taxon>Viridiplantae</taxon>
        <taxon>Streptophyta</taxon>
        <taxon>Embryophyta</taxon>
        <taxon>Tracheophyta</taxon>
        <taxon>Spermatophyta</taxon>
        <taxon>Magnoliopsida</taxon>
        <taxon>Liliopsida</taxon>
        <taxon>Poales</taxon>
        <taxon>Poaceae</taxon>
        <taxon>BOP clade</taxon>
        <taxon>Oryzoideae</taxon>
        <taxon>Oryzeae</taxon>
        <taxon>Zizaniinae</taxon>
        <taxon>Zizania</taxon>
    </lineage>
</organism>
<feature type="transmembrane region" description="Helical" evidence="2">
    <location>
        <begin position="114"/>
        <end position="135"/>
    </location>
</feature>
<protein>
    <submittedName>
        <fullName evidence="3">Uncharacterized protein</fullName>
    </submittedName>
</protein>
<name>A0A8J5W8C2_ZIZPA</name>
<dbReference type="EMBL" id="JAAALK010000082">
    <property type="protein sequence ID" value="KAG8084891.1"/>
    <property type="molecule type" value="Genomic_DNA"/>
</dbReference>
<evidence type="ECO:0000313" key="3">
    <source>
        <dbReference type="EMBL" id="KAG8084891.1"/>
    </source>
</evidence>
<keyword evidence="2" id="KW-0812">Transmembrane</keyword>
<sequence>MDVVSKSKSTTAGCGADPAPRPPRTQKPSDARVQPSEAEQAGGELLHHACCACLRLACARRCRIRLCPDRTLCALRPVGTRLCRHRLRHPRRALRRPPPRRASHAGVARLERRLLLLAAWALSTALSCGFAYRIARSCRSPWPSPCGP</sequence>
<gene>
    <name evidence="3" type="ORF">GUJ93_ZPchr0010g10788</name>
</gene>
<dbReference type="AlphaFoldDB" id="A0A8J5W8C2"/>
<reference evidence="3" key="1">
    <citation type="journal article" date="2021" name="bioRxiv">
        <title>Whole Genome Assembly and Annotation of Northern Wild Rice, Zizania palustris L., Supports a Whole Genome Duplication in the Zizania Genus.</title>
        <authorList>
            <person name="Haas M."/>
            <person name="Kono T."/>
            <person name="Macchietto M."/>
            <person name="Millas R."/>
            <person name="McGilp L."/>
            <person name="Shao M."/>
            <person name="Duquette J."/>
            <person name="Hirsch C.N."/>
            <person name="Kimball J."/>
        </authorList>
    </citation>
    <scope>NUCLEOTIDE SEQUENCE</scope>
    <source>
        <tissue evidence="3">Fresh leaf tissue</tissue>
    </source>
</reference>
<dbReference type="Proteomes" id="UP000729402">
    <property type="component" value="Unassembled WGS sequence"/>
</dbReference>
<evidence type="ECO:0000313" key="4">
    <source>
        <dbReference type="Proteomes" id="UP000729402"/>
    </source>
</evidence>
<keyword evidence="2" id="KW-1133">Transmembrane helix</keyword>
<evidence type="ECO:0000256" key="2">
    <source>
        <dbReference type="SAM" id="Phobius"/>
    </source>
</evidence>
<keyword evidence="2" id="KW-0472">Membrane</keyword>
<accession>A0A8J5W8C2</accession>